<dbReference type="NCBIfam" id="TIGR00453">
    <property type="entry name" value="ispD"/>
    <property type="match status" value="1"/>
</dbReference>
<dbReference type="Pfam" id="PF01128">
    <property type="entry name" value="IspD"/>
    <property type="match status" value="1"/>
</dbReference>
<evidence type="ECO:0000256" key="2">
    <source>
        <dbReference type="ARBA" id="ARBA00009789"/>
    </source>
</evidence>
<name>A0A3B1DJV3_9ZZZZ</name>
<proteinExistence type="inferred from homology"/>
<dbReference type="UniPathway" id="UPA00056">
    <property type="reaction ID" value="UER00093"/>
</dbReference>
<dbReference type="CDD" id="cd02516">
    <property type="entry name" value="CDP-ME_synthetase"/>
    <property type="match status" value="1"/>
</dbReference>
<dbReference type="AlphaFoldDB" id="A0A3B1DJV3"/>
<organism evidence="7">
    <name type="scientific">hydrothermal vent metagenome</name>
    <dbReference type="NCBI Taxonomy" id="652676"/>
    <lineage>
        <taxon>unclassified sequences</taxon>
        <taxon>metagenomes</taxon>
        <taxon>ecological metagenomes</taxon>
    </lineage>
</organism>
<evidence type="ECO:0000256" key="5">
    <source>
        <dbReference type="ARBA" id="ARBA00022695"/>
    </source>
</evidence>
<evidence type="ECO:0000256" key="1">
    <source>
        <dbReference type="ARBA" id="ARBA00004787"/>
    </source>
</evidence>
<dbReference type="SUPFAM" id="SSF53448">
    <property type="entry name" value="Nucleotide-diphospho-sugar transferases"/>
    <property type="match status" value="1"/>
</dbReference>
<dbReference type="InterPro" id="IPR034683">
    <property type="entry name" value="IspD/TarI"/>
</dbReference>
<dbReference type="EC" id="2.7.7.60" evidence="3"/>
<dbReference type="InterPro" id="IPR029044">
    <property type="entry name" value="Nucleotide-diphossugar_trans"/>
</dbReference>
<evidence type="ECO:0000313" key="7">
    <source>
        <dbReference type="EMBL" id="VAX36334.1"/>
    </source>
</evidence>
<evidence type="ECO:0000256" key="6">
    <source>
        <dbReference type="ARBA" id="ARBA00023229"/>
    </source>
</evidence>
<keyword evidence="6" id="KW-0414">Isoprene biosynthesis</keyword>
<evidence type="ECO:0000256" key="4">
    <source>
        <dbReference type="ARBA" id="ARBA00022679"/>
    </source>
</evidence>
<dbReference type="InterPro" id="IPR001228">
    <property type="entry name" value="IspD"/>
</dbReference>
<gene>
    <name evidence="7" type="ORF">MNBD_UNCLBAC01-2048</name>
</gene>
<dbReference type="GO" id="GO:0019288">
    <property type="term" value="P:isopentenyl diphosphate biosynthetic process, methylerythritol 4-phosphate pathway"/>
    <property type="evidence" value="ECO:0007669"/>
    <property type="project" value="UniProtKB-UniPathway"/>
</dbReference>
<evidence type="ECO:0000256" key="3">
    <source>
        <dbReference type="ARBA" id="ARBA00012526"/>
    </source>
</evidence>
<protein>
    <recommendedName>
        <fullName evidence="3">2-C-methyl-D-erythritol 4-phosphate cytidylyltransferase</fullName>
        <ecNumber evidence="3">2.7.7.60</ecNumber>
    </recommendedName>
</protein>
<comment type="pathway">
    <text evidence="1">Isoprenoid biosynthesis; isopentenyl diphosphate biosynthesis via DXP pathway; isopentenyl diphosphate from 1-deoxy-D-xylulose 5-phosphate: step 2/6.</text>
</comment>
<dbReference type="PROSITE" id="PS01295">
    <property type="entry name" value="ISPD"/>
    <property type="match status" value="1"/>
</dbReference>
<accession>A0A3B1DJV3</accession>
<dbReference type="GO" id="GO:0050518">
    <property type="term" value="F:2-C-methyl-D-erythritol 4-phosphate cytidylyltransferase activity"/>
    <property type="evidence" value="ECO:0007669"/>
    <property type="project" value="UniProtKB-EC"/>
</dbReference>
<dbReference type="EMBL" id="UOGJ01000093">
    <property type="protein sequence ID" value="VAX36334.1"/>
    <property type="molecule type" value="Genomic_DNA"/>
</dbReference>
<sequence length="228" mass="25189">MKVQAIVVAAGSGTRLKASVPKPLVLITGKPILVYTLEIFQKSALIEGVILVVPSDYIVDFKQVVEQYPLDKVVKIVVGGAMRADSVCNGLGALDEDTDVVVIHDGARPLVDQVILEDAIRLGEKHEAIVVAVPVKPTIKRVDIKEMVVEATIDRKMLWEIQTPQVFQKEVILAAHRQADSREATDDAFLVEQMGQKVKVLQGDYRNIKITTQEDLIVAEVLLYEKDQ</sequence>
<dbReference type="InterPro" id="IPR018294">
    <property type="entry name" value="ISPD_synthase_CS"/>
</dbReference>
<dbReference type="HAMAP" id="MF_00108">
    <property type="entry name" value="IspD"/>
    <property type="match status" value="1"/>
</dbReference>
<comment type="similarity">
    <text evidence="2">Belongs to the IspD/TarI cytidylyltransferase family. IspD subfamily.</text>
</comment>
<dbReference type="Gene3D" id="3.90.550.10">
    <property type="entry name" value="Spore Coat Polysaccharide Biosynthesis Protein SpsA, Chain A"/>
    <property type="match status" value="1"/>
</dbReference>
<keyword evidence="4 7" id="KW-0808">Transferase</keyword>
<dbReference type="InterPro" id="IPR050088">
    <property type="entry name" value="IspD/TarI_cytidylyltransf_bact"/>
</dbReference>
<reference evidence="7" key="1">
    <citation type="submission" date="2018-06" db="EMBL/GenBank/DDBJ databases">
        <authorList>
            <person name="Zhirakovskaya E."/>
        </authorList>
    </citation>
    <scope>NUCLEOTIDE SEQUENCE</scope>
</reference>
<dbReference type="PANTHER" id="PTHR32125">
    <property type="entry name" value="2-C-METHYL-D-ERYTHRITOL 4-PHOSPHATE CYTIDYLYLTRANSFERASE, CHLOROPLASTIC"/>
    <property type="match status" value="1"/>
</dbReference>
<dbReference type="FunFam" id="3.90.550.10:FF:000003">
    <property type="entry name" value="2-C-methyl-D-erythritol 4-phosphate cytidylyltransferase"/>
    <property type="match status" value="1"/>
</dbReference>
<keyword evidence="5 7" id="KW-0548">Nucleotidyltransferase</keyword>
<dbReference type="PANTHER" id="PTHR32125:SF4">
    <property type="entry name" value="2-C-METHYL-D-ERYTHRITOL 4-PHOSPHATE CYTIDYLYLTRANSFERASE, CHLOROPLASTIC"/>
    <property type="match status" value="1"/>
</dbReference>